<dbReference type="Gene3D" id="1.10.150.80">
    <property type="entry name" value="HRDC domain"/>
    <property type="match status" value="1"/>
</dbReference>
<feature type="compositionally biased region" description="Acidic residues" evidence="9">
    <location>
        <begin position="758"/>
        <end position="767"/>
    </location>
</feature>
<feature type="compositionally biased region" description="Basic and acidic residues" evidence="9">
    <location>
        <begin position="834"/>
        <end position="846"/>
    </location>
</feature>
<dbReference type="PANTHER" id="PTHR12124:SF47">
    <property type="entry name" value="EXOSOME COMPONENT 10"/>
    <property type="match status" value="1"/>
</dbReference>
<dbReference type="GO" id="GO:0071035">
    <property type="term" value="P:nuclear polyadenylation-dependent rRNA catabolic process"/>
    <property type="evidence" value="ECO:0007669"/>
    <property type="project" value="TreeGrafter"/>
</dbReference>
<dbReference type="InterPro" id="IPR002121">
    <property type="entry name" value="HRDC_dom"/>
</dbReference>
<evidence type="ECO:0000256" key="3">
    <source>
        <dbReference type="ARBA" id="ARBA00022722"/>
    </source>
</evidence>
<dbReference type="PANTHER" id="PTHR12124">
    <property type="entry name" value="POLYMYOSITIS/SCLERODERMA AUTOANTIGEN-RELATED"/>
    <property type="match status" value="1"/>
</dbReference>
<dbReference type="GO" id="GO:0005730">
    <property type="term" value="C:nucleolus"/>
    <property type="evidence" value="ECO:0007669"/>
    <property type="project" value="TreeGrafter"/>
</dbReference>
<dbReference type="GeneID" id="7835788"/>
<dbReference type="HOGENOM" id="CLU_326937_0_0_1"/>
<dbReference type="SMART" id="SM00474">
    <property type="entry name" value="35EXOc"/>
    <property type="match status" value="1"/>
</dbReference>
<dbReference type="InterPro" id="IPR010997">
    <property type="entry name" value="HRDC-like_sf"/>
</dbReference>
<keyword evidence="12" id="KW-1185">Reference proteome</keyword>
<dbReference type="InterPro" id="IPR049559">
    <property type="entry name" value="Rrp6p-like_exo"/>
</dbReference>
<evidence type="ECO:0000256" key="1">
    <source>
        <dbReference type="ARBA" id="ARBA00004123"/>
    </source>
</evidence>
<dbReference type="PROSITE" id="PS50967">
    <property type="entry name" value="HRDC"/>
    <property type="match status" value="1"/>
</dbReference>
<evidence type="ECO:0000256" key="5">
    <source>
        <dbReference type="ARBA" id="ARBA00022835"/>
    </source>
</evidence>
<protein>
    <submittedName>
        <fullName evidence="11">3'-5' exonuclease</fullName>
    </submittedName>
</protein>
<keyword evidence="3" id="KW-0540">Nuclease</keyword>
<keyword evidence="5" id="KW-0271">Exosome</keyword>
<dbReference type="GO" id="GO:0000467">
    <property type="term" value="P:exonucleolytic trimming to generate mature 3'-end of 5.8S rRNA from tricistronic rRNA transcript (SSU-rRNA, 5.8S rRNA, LSU-rRNA)"/>
    <property type="evidence" value="ECO:0007669"/>
    <property type="project" value="InterPro"/>
</dbReference>
<dbReference type="InterPro" id="IPR036397">
    <property type="entry name" value="RNaseH_sf"/>
</dbReference>
<sequence length="881" mass="102529">MASNNKIKDLDEILNQKDFMKQVLQKDASLVRLSNSLPQNDEMKFYMNNEQLKQKQKAINVKILHQLKKIASFIQFEQASSIDLNHFSHIIDMNDLLFENIDTSLDKIKKINNVTESSLFDPSKTISSDKGFKPISGEESEDIITIATKEKPQNHFKDCIDNSIEHPFIPVIKEKLNADVPLDDVIVQVQREGAESFFKTIQDPLQYEFPHPYAYEIENFNFSEQQLQTDNIIVQEPISLKEELVFVDKEDILDEMIESLKQCSEVAIDLEHHSYRSFNGITCLMQISSRTKDYIVDVFSVWKSLHKLNAVTTDKNIVKVLHGADMDIQWLQRDFGIYIVNLFDTGQAARTLSMPSYALAYLLQSISKVPTDKKYQLADWRIRPLPREMISYARSDTHYLLSIYDNLRIQLVSKALQQGQNASHFIESVLNKSRAICLKKYVKPILDDEKYHSILQNQRIILSDRKFRILKRLLEWRYKMAAKYDENPTFVLANDILFNIVNRLPQTQKEFASSNLKLSYVCQYHANEILSIIKEEIESEQKSKSGESESATKNQSEMETEDLIYASRNHNNNISGYQIINTQSHQMEQELEDEEVSFKFEVIDVQIGVYQGNLNILEDHILSSSTSAEIQSKIDKINSSFFYADPVDFYCEKYPFMREAYELAKLQEEEIMKKRNDLAYIQSKNPFEGENEGQTNKEEEERDIYLAFDKEKGPSSKPKEVEQINVPDLPQSYEDQFKTSLKKRKYNFGNEAKRNNNQDEEGEEDNENGEKIYKKRSTGQKSTFDMLIEQGLREQTDSEESDSEEGEQQQKKKKREVTEEEKKQIEDNFNQFADKIRNRINKDPKFKSGINAQKKFNSSNNKKGGNKKNNKFISKFNKSGF</sequence>
<dbReference type="OrthoDB" id="2250022at2759"/>
<evidence type="ECO:0000256" key="8">
    <source>
        <dbReference type="ARBA" id="ARBA00043957"/>
    </source>
</evidence>
<dbReference type="GO" id="GO:0071051">
    <property type="term" value="P:poly(A)-dependent snoRNA 3'-end processing"/>
    <property type="evidence" value="ECO:0007669"/>
    <property type="project" value="TreeGrafter"/>
</dbReference>
<dbReference type="GO" id="GO:0000175">
    <property type="term" value="F:3'-5'-RNA exonuclease activity"/>
    <property type="evidence" value="ECO:0007669"/>
    <property type="project" value="InterPro"/>
</dbReference>
<keyword evidence="6 11" id="KW-0269">Exonuclease</keyword>
<dbReference type="GO" id="GO:0071036">
    <property type="term" value="P:nuclear polyadenylation-dependent snoRNA catabolic process"/>
    <property type="evidence" value="ECO:0007669"/>
    <property type="project" value="TreeGrafter"/>
</dbReference>
<organism evidence="11 12">
    <name type="scientific">Tetrahymena thermophila (strain SB210)</name>
    <dbReference type="NCBI Taxonomy" id="312017"/>
    <lineage>
        <taxon>Eukaryota</taxon>
        <taxon>Sar</taxon>
        <taxon>Alveolata</taxon>
        <taxon>Ciliophora</taxon>
        <taxon>Intramacronucleata</taxon>
        <taxon>Oligohymenophorea</taxon>
        <taxon>Hymenostomatida</taxon>
        <taxon>Tetrahymenina</taxon>
        <taxon>Tetrahymenidae</taxon>
        <taxon>Tetrahymena</taxon>
    </lineage>
</organism>
<dbReference type="Pfam" id="PF00570">
    <property type="entry name" value="HRDC"/>
    <property type="match status" value="1"/>
</dbReference>
<evidence type="ECO:0000259" key="10">
    <source>
        <dbReference type="PROSITE" id="PS50967"/>
    </source>
</evidence>
<dbReference type="SUPFAM" id="SSF53098">
    <property type="entry name" value="Ribonuclease H-like"/>
    <property type="match status" value="1"/>
</dbReference>
<dbReference type="InterPro" id="IPR002562">
    <property type="entry name" value="3'-5'_exonuclease_dom"/>
</dbReference>
<dbReference type="GO" id="GO:0071044">
    <property type="term" value="P:histone mRNA catabolic process"/>
    <property type="evidence" value="ECO:0007669"/>
    <property type="project" value="TreeGrafter"/>
</dbReference>
<dbReference type="KEGG" id="tet:TTHERM_01122740"/>
<reference evidence="12" key="1">
    <citation type="journal article" date="2006" name="PLoS Biol.">
        <title>Macronuclear genome sequence of the ciliate Tetrahymena thermophila, a model eukaryote.</title>
        <authorList>
            <person name="Eisen J.A."/>
            <person name="Coyne R.S."/>
            <person name="Wu M."/>
            <person name="Wu D."/>
            <person name="Thiagarajan M."/>
            <person name="Wortman J.R."/>
            <person name="Badger J.H."/>
            <person name="Ren Q."/>
            <person name="Amedeo P."/>
            <person name="Jones K.M."/>
            <person name="Tallon L.J."/>
            <person name="Delcher A.L."/>
            <person name="Salzberg S.L."/>
            <person name="Silva J.C."/>
            <person name="Haas B.J."/>
            <person name="Majoros W.H."/>
            <person name="Farzad M."/>
            <person name="Carlton J.M."/>
            <person name="Smith R.K. Jr."/>
            <person name="Garg J."/>
            <person name="Pearlman R.E."/>
            <person name="Karrer K.M."/>
            <person name="Sun L."/>
            <person name="Manning G."/>
            <person name="Elde N.C."/>
            <person name="Turkewitz A.P."/>
            <person name="Asai D.J."/>
            <person name="Wilkes D.E."/>
            <person name="Wang Y."/>
            <person name="Cai H."/>
            <person name="Collins K."/>
            <person name="Stewart B.A."/>
            <person name="Lee S.R."/>
            <person name="Wilamowska K."/>
            <person name="Weinberg Z."/>
            <person name="Ruzzo W.L."/>
            <person name="Wloga D."/>
            <person name="Gaertig J."/>
            <person name="Frankel J."/>
            <person name="Tsao C.-C."/>
            <person name="Gorovsky M.A."/>
            <person name="Keeling P.J."/>
            <person name="Waller R.F."/>
            <person name="Patron N.J."/>
            <person name="Cherry J.M."/>
            <person name="Stover N.A."/>
            <person name="Krieger C.J."/>
            <person name="del Toro C."/>
            <person name="Ryder H.F."/>
            <person name="Williamson S.C."/>
            <person name="Barbeau R.A."/>
            <person name="Hamilton E.P."/>
            <person name="Orias E."/>
        </authorList>
    </citation>
    <scope>NUCLEOTIDE SEQUENCE [LARGE SCALE GENOMIC DNA]</scope>
    <source>
        <strain evidence="12">SB210</strain>
    </source>
</reference>
<dbReference type="FunFam" id="3.30.420.10:FF:000059">
    <property type="entry name" value="Exosome complex exonuclease Rrp6"/>
    <property type="match status" value="1"/>
</dbReference>
<evidence type="ECO:0000313" key="12">
    <source>
        <dbReference type="Proteomes" id="UP000009168"/>
    </source>
</evidence>
<dbReference type="Proteomes" id="UP000009168">
    <property type="component" value="Unassembled WGS sequence"/>
</dbReference>
<feature type="region of interest" description="Disordered" evidence="9">
    <location>
        <begin position="709"/>
        <end position="881"/>
    </location>
</feature>
<dbReference type="Pfam" id="PF08066">
    <property type="entry name" value="PMC2NT"/>
    <property type="match status" value="1"/>
</dbReference>
<feature type="compositionally biased region" description="Low complexity" evidence="9">
    <location>
        <begin position="854"/>
        <end position="863"/>
    </location>
</feature>
<dbReference type="InterPro" id="IPR012337">
    <property type="entry name" value="RNaseH-like_sf"/>
</dbReference>
<dbReference type="InterPro" id="IPR045092">
    <property type="entry name" value="Rrp6-like"/>
</dbReference>
<dbReference type="InterPro" id="IPR012588">
    <property type="entry name" value="Exosome-assoc_fac_Rrp6_N"/>
</dbReference>
<comment type="subcellular location">
    <subcellularLocation>
        <location evidence="1">Nucleus</location>
    </subcellularLocation>
</comment>
<proteinExistence type="inferred from homology"/>
<keyword evidence="4" id="KW-0378">Hydrolase</keyword>
<keyword evidence="2" id="KW-0698">rRNA processing</keyword>
<dbReference type="InParanoid" id="Q23S17"/>
<keyword evidence="7" id="KW-0539">Nucleus</keyword>
<feature type="compositionally biased region" description="Basic and acidic residues" evidence="9">
    <location>
        <begin position="709"/>
        <end position="722"/>
    </location>
</feature>
<dbReference type="GO" id="GO:0000176">
    <property type="term" value="C:nuclear exosome (RNase complex)"/>
    <property type="evidence" value="ECO:0007669"/>
    <property type="project" value="InterPro"/>
</dbReference>
<dbReference type="GO" id="GO:0071037">
    <property type="term" value="P:nuclear polyadenylation-dependent snRNA catabolic process"/>
    <property type="evidence" value="ECO:0007669"/>
    <property type="project" value="TreeGrafter"/>
</dbReference>
<evidence type="ECO:0000256" key="9">
    <source>
        <dbReference type="SAM" id="MobiDB-lite"/>
    </source>
</evidence>
<evidence type="ECO:0000256" key="2">
    <source>
        <dbReference type="ARBA" id="ARBA00022552"/>
    </source>
</evidence>
<dbReference type="STRING" id="312017.Q23S17"/>
<accession>Q23S17</accession>
<evidence type="ECO:0000256" key="6">
    <source>
        <dbReference type="ARBA" id="ARBA00022839"/>
    </source>
</evidence>
<dbReference type="CDD" id="cd06147">
    <property type="entry name" value="Rrp6p_like_exo"/>
    <property type="match status" value="1"/>
</dbReference>
<evidence type="ECO:0000256" key="7">
    <source>
        <dbReference type="ARBA" id="ARBA00023242"/>
    </source>
</evidence>
<evidence type="ECO:0000256" key="4">
    <source>
        <dbReference type="ARBA" id="ARBA00022801"/>
    </source>
</evidence>
<feature type="compositionally biased region" description="Basic and acidic residues" evidence="9">
    <location>
        <begin position="816"/>
        <end position="826"/>
    </location>
</feature>
<feature type="domain" description="HRDC" evidence="10">
    <location>
        <begin position="463"/>
        <end position="543"/>
    </location>
</feature>
<dbReference type="GO" id="GO:0071039">
    <property type="term" value="P:nuclear polyadenylation-dependent CUT catabolic process"/>
    <property type="evidence" value="ECO:0007669"/>
    <property type="project" value="TreeGrafter"/>
</dbReference>
<dbReference type="GO" id="GO:0003727">
    <property type="term" value="F:single-stranded RNA binding"/>
    <property type="evidence" value="ECO:0007669"/>
    <property type="project" value="TreeGrafter"/>
</dbReference>
<evidence type="ECO:0000313" key="11">
    <source>
        <dbReference type="EMBL" id="EAR99330.1"/>
    </source>
</evidence>
<dbReference type="GO" id="GO:0000166">
    <property type="term" value="F:nucleotide binding"/>
    <property type="evidence" value="ECO:0007669"/>
    <property type="project" value="InterPro"/>
</dbReference>
<dbReference type="RefSeq" id="XP_001019575.1">
    <property type="nucleotide sequence ID" value="XM_001019575.3"/>
</dbReference>
<dbReference type="InterPro" id="IPR044876">
    <property type="entry name" value="HRDC_dom_sf"/>
</dbReference>
<gene>
    <name evidence="11" type="ORF">TTHERM_01122740</name>
</gene>
<dbReference type="SUPFAM" id="SSF47819">
    <property type="entry name" value="HRDC-like"/>
    <property type="match status" value="1"/>
</dbReference>
<dbReference type="GO" id="GO:0071040">
    <property type="term" value="P:nuclear polyadenylation-dependent antisense transcript catabolic process"/>
    <property type="evidence" value="ECO:0007669"/>
    <property type="project" value="TreeGrafter"/>
</dbReference>
<dbReference type="EMBL" id="GG662640">
    <property type="protein sequence ID" value="EAR99330.1"/>
    <property type="molecule type" value="Genomic_DNA"/>
</dbReference>
<dbReference type="Gene3D" id="3.30.420.10">
    <property type="entry name" value="Ribonuclease H-like superfamily/Ribonuclease H"/>
    <property type="match status" value="1"/>
</dbReference>
<dbReference type="AlphaFoldDB" id="Q23S17"/>
<name>Q23S17_TETTS</name>
<dbReference type="Pfam" id="PF01612">
    <property type="entry name" value="DNA_pol_A_exo1"/>
    <property type="match status" value="1"/>
</dbReference>
<dbReference type="eggNOG" id="KOG2206">
    <property type="taxonomic scope" value="Eukaryota"/>
</dbReference>
<feature type="compositionally biased region" description="Low complexity" evidence="9">
    <location>
        <begin position="871"/>
        <end position="881"/>
    </location>
</feature>
<comment type="similarity">
    <text evidence="8">Belongs to the exosome component 10/RRP6 family.</text>
</comment>
<dbReference type="GO" id="GO:0071038">
    <property type="term" value="P:TRAMP-dependent tRNA surveillance pathway"/>
    <property type="evidence" value="ECO:0007669"/>
    <property type="project" value="TreeGrafter"/>
</dbReference>
<feature type="compositionally biased region" description="Acidic residues" evidence="9">
    <location>
        <begin position="797"/>
        <end position="807"/>
    </location>
</feature>